<dbReference type="PROSITE" id="PS00018">
    <property type="entry name" value="EF_HAND_1"/>
    <property type="match status" value="3"/>
</dbReference>
<evidence type="ECO:0000256" key="1">
    <source>
        <dbReference type="ARBA" id="ARBA00022737"/>
    </source>
</evidence>
<feature type="domain" description="EF-hand" evidence="3">
    <location>
        <begin position="9"/>
        <end position="44"/>
    </location>
</feature>
<dbReference type="SMART" id="SM00054">
    <property type="entry name" value="EFh"/>
    <property type="match status" value="4"/>
</dbReference>
<dbReference type="Pfam" id="PF00036">
    <property type="entry name" value="EF-hand_1"/>
    <property type="match status" value="1"/>
</dbReference>
<dbReference type="FunFam" id="1.10.238.10:FF:000178">
    <property type="entry name" value="Calmodulin-2 A"/>
    <property type="match status" value="1"/>
</dbReference>
<dbReference type="GO" id="GO:0005509">
    <property type="term" value="F:calcium ion binding"/>
    <property type="evidence" value="ECO:0007669"/>
    <property type="project" value="InterPro"/>
</dbReference>
<name>A0A7S1PME4_NEODS</name>
<dbReference type="InterPro" id="IPR018247">
    <property type="entry name" value="EF_Hand_1_Ca_BS"/>
</dbReference>
<dbReference type="Pfam" id="PF13499">
    <property type="entry name" value="EF-hand_7"/>
    <property type="match status" value="1"/>
</dbReference>
<organism evidence="4">
    <name type="scientific">Neobodo designis</name>
    <name type="common">Flagellated protozoan</name>
    <name type="synonym">Bodo designis</name>
    <dbReference type="NCBI Taxonomy" id="312471"/>
    <lineage>
        <taxon>Eukaryota</taxon>
        <taxon>Discoba</taxon>
        <taxon>Euglenozoa</taxon>
        <taxon>Kinetoplastea</taxon>
        <taxon>Metakinetoplastina</taxon>
        <taxon>Neobodonida</taxon>
        <taxon>Neobodo</taxon>
    </lineage>
</organism>
<dbReference type="InterPro" id="IPR050230">
    <property type="entry name" value="CALM/Myosin/TropC-like"/>
</dbReference>
<dbReference type="GO" id="GO:0016460">
    <property type="term" value="C:myosin II complex"/>
    <property type="evidence" value="ECO:0007669"/>
    <property type="project" value="TreeGrafter"/>
</dbReference>
<evidence type="ECO:0000256" key="2">
    <source>
        <dbReference type="ARBA" id="ARBA00022837"/>
    </source>
</evidence>
<reference evidence="4" key="1">
    <citation type="submission" date="2021-01" db="EMBL/GenBank/DDBJ databases">
        <authorList>
            <person name="Corre E."/>
            <person name="Pelletier E."/>
            <person name="Niang G."/>
            <person name="Scheremetjew M."/>
            <person name="Finn R."/>
            <person name="Kale V."/>
            <person name="Holt S."/>
            <person name="Cochrane G."/>
            <person name="Meng A."/>
            <person name="Brown T."/>
            <person name="Cohen L."/>
        </authorList>
    </citation>
    <scope>NUCLEOTIDE SEQUENCE</scope>
    <source>
        <strain evidence="4">CCAP 1951/1</strain>
    </source>
</reference>
<protein>
    <recommendedName>
        <fullName evidence="3">EF-hand domain-containing protein</fullName>
    </recommendedName>
</protein>
<gene>
    <name evidence="4" type="ORF">NDES1114_LOCUS1663</name>
</gene>
<evidence type="ECO:0000259" key="3">
    <source>
        <dbReference type="PROSITE" id="PS50222"/>
    </source>
</evidence>
<dbReference type="InterPro" id="IPR002048">
    <property type="entry name" value="EF_hand_dom"/>
</dbReference>
<dbReference type="PANTHER" id="PTHR23048:SF0">
    <property type="entry name" value="CALMODULIN LIKE 3"/>
    <property type="match status" value="1"/>
</dbReference>
<feature type="domain" description="EF-hand" evidence="3">
    <location>
        <begin position="177"/>
        <end position="212"/>
    </location>
</feature>
<dbReference type="EMBL" id="HBGF01002398">
    <property type="protein sequence ID" value="CAD9090744.1"/>
    <property type="molecule type" value="Transcribed_RNA"/>
</dbReference>
<dbReference type="CDD" id="cd00051">
    <property type="entry name" value="EFh"/>
    <property type="match status" value="1"/>
</dbReference>
<dbReference type="PROSITE" id="PS50222">
    <property type="entry name" value="EF_HAND_2"/>
    <property type="match status" value="4"/>
</dbReference>
<accession>A0A7S1PME4</accession>
<sequence>MAQPDLTEHERAYFKKMFDLYDTDKSGAIGLSELRNLSKHLGVELTEEEVIQSVRSIGVLSEPEDIDLAFPQFVSWLQNANANDEFALLKAKITAKGNKALNNEQIARLKEVFDEFDADGSGSIDAGELRNVFLSMGQDATEEEMAQMIAGVDDDDSGEIEFNEFMVLMCSNFGSRSFEEDMREAFETLDPDTSGKVNVETLKKMMREVTGGMLGEQEMNDIIASIDGGSLKDEDVEYMKWESLWEACREDMG</sequence>
<dbReference type="InterPro" id="IPR011992">
    <property type="entry name" value="EF-hand-dom_pair"/>
</dbReference>
<feature type="domain" description="EF-hand" evidence="3">
    <location>
        <begin position="140"/>
        <end position="175"/>
    </location>
</feature>
<dbReference type="PANTHER" id="PTHR23048">
    <property type="entry name" value="MYOSIN LIGHT CHAIN 1, 3"/>
    <property type="match status" value="1"/>
</dbReference>
<proteinExistence type="predicted"/>
<feature type="domain" description="EF-hand" evidence="3">
    <location>
        <begin position="104"/>
        <end position="139"/>
    </location>
</feature>
<dbReference type="AlphaFoldDB" id="A0A7S1PME4"/>
<dbReference type="SUPFAM" id="SSF47473">
    <property type="entry name" value="EF-hand"/>
    <property type="match status" value="2"/>
</dbReference>
<dbReference type="Gene3D" id="1.10.238.10">
    <property type="entry name" value="EF-hand"/>
    <property type="match status" value="3"/>
</dbReference>
<keyword evidence="2" id="KW-0106">Calcium</keyword>
<evidence type="ECO:0000313" key="4">
    <source>
        <dbReference type="EMBL" id="CAD9090744.1"/>
    </source>
</evidence>
<keyword evidence="1" id="KW-0677">Repeat</keyword>